<organism evidence="5 6">
    <name type="scientific">Siphonobacter curvatus</name>
    <dbReference type="NCBI Taxonomy" id="2094562"/>
    <lineage>
        <taxon>Bacteria</taxon>
        <taxon>Pseudomonadati</taxon>
        <taxon>Bacteroidota</taxon>
        <taxon>Cytophagia</taxon>
        <taxon>Cytophagales</taxon>
        <taxon>Cytophagaceae</taxon>
        <taxon>Siphonobacter</taxon>
    </lineage>
</organism>
<dbReference type="InterPro" id="IPR016518">
    <property type="entry name" value="Alpha-L-fucosidase"/>
</dbReference>
<dbReference type="EMBL" id="PTRA01000001">
    <property type="protein sequence ID" value="PQA58609.1"/>
    <property type="molecule type" value="Genomic_DNA"/>
</dbReference>
<dbReference type="InterPro" id="IPR013780">
    <property type="entry name" value="Glyco_hydro_b"/>
</dbReference>
<gene>
    <name evidence="5" type="ORF">C5O19_02785</name>
</gene>
<dbReference type="Pfam" id="PF21307">
    <property type="entry name" value="Glyco_hydro_95_C"/>
    <property type="match status" value="1"/>
</dbReference>
<feature type="domain" description="Glycosyl hydrolase family 95 catalytic" evidence="4">
    <location>
        <begin position="307"/>
        <end position="727"/>
    </location>
</feature>
<dbReference type="GO" id="GO:0004560">
    <property type="term" value="F:alpha-L-fucosidase activity"/>
    <property type="evidence" value="ECO:0007669"/>
    <property type="project" value="InterPro"/>
</dbReference>
<name>A0A2S7ILU0_9BACT</name>
<dbReference type="Gene3D" id="2.60.40.1180">
    <property type="entry name" value="Golgi alpha-mannosidase II"/>
    <property type="match status" value="1"/>
</dbReference>
<protein>
    <submittedName>
        <fullName evidence="5">Uncharacterized protein</fullName>
    </submittedName>
</protein>
<feature type="chain" id="PRO_5015553406" evidence="1">
    <location>
        <begin position="21"/>
        <end position="824"/>
    </location>
</feature>
<dbReference type="OrthoDB" id="9802600at2"/>
<dbReference type="PANTHER" id="PTHR31084">
    <property type="entry name" value="ALPHA-L-FUCOSIDASE 2"/>
    <property type="match status" value="1"/>
</dbReference>
<dbReference type="PIRSF" id="PIRSF007663">
    <property type="entry name" value="UCP007663"/>
    <property type="match status" value="1"/>
</dbReference>
<reference evidence="6" key="1">
    <citation type="submission" date="2018-02" db="EMBL/GenBank/DDBJ databases">
        <title>Genome sequencing of Solimonas sp. HR-BB.</title>
        <authorList>
            <person name="Lee Y."/>
            <person name="Jeon C.O."/>
        </authorList>
    </citation>
    <scope>NUCLEOTIDE SEQUENCE [LARGE SCALE GENOMIC DNA]</scope>
    <source>
        <strain evidence="6">HR-U</strain>
    </source>
</reference>
<dbReference type="Pfam" id="PF14498">
    <property type="entry name" value="Glyco_hyd_65N_2"/>
    <property type="match status" value="1"/>
</dbReference>
<evidence type="ECO:0000313" key="5">
    <source>
        <dbReference type="EMBL" id="PQA58609.1"/>
    </source>
</evidence>
<dbReference type="RefSeq" id="WP_104709811.1">
    <property type="nucleotide sequence ID" value="NZ_PTRA01000001.1"/>
</dbReference>
<sequence length="824" mass="92479">MIKQLASTLLLAFTFFPALSQSNLKLWYQQPAEVWTEALPVGNGRLGAMVFGRPAQELIQLNESTLWSGGPVKPNENPNAYTYLPQVREALAAEEYPKAVQLLKKMQGRYTQTYLPLGDLLIQQDLKGQQPSNYTRDLDLNKALATTRFTVNGTEYTREVFSSAPDQVIVIRLKASKSGQLNFDVKGSSKLRFEKQTQGTNELIVKGKAPAHVDPNYYNAPGRNPIIYDDPAGCNGMRYQFRIKALPVQGQVQTDTAGIHVRNASEVVLLVSAATSFNGFDKCPDKDGKDEAKLAAQYLNQAATQPYNRLLSKHTADYQKYFNRFSFTLTDSTRTNPNVALPSDQRLEQYGKGTYDPGVETLYFHYGRYLLISSSRPGGTPANLQGIWNQHMRAPWSSNFTININTQMNYWPAEVTNLSELHQPLFELIKDLSKTGKQTAQAYYKLPGWVAHHNTDIWALSNAVGDMGDGDPMWANWNEAAGWLSQHLWEHYRFTGDRQFLKETAYPLMKGAATFLLGYLVEDKDGYLITSPSTSPENSFLDSKGKPAYVTVGSTMDMSIIWDLFTNLIQASQTLGTDTQFRNLLIEKKKKLLPLHIGHKGNLQEWYKDWEDQDPHHRHVSHLFGLHPGRQIAPLSTPEFAQAARRSLELRGDEGTGWSKAWKINFWARLLDGNHAYSLVRQLLHYTRENGTAYQRGGGTYPNFFDAHPPFQIDGNFGGTAGMTEMLVQSHLDDIHLLAALPDAWKAGQVQGLRARGGFELGMQWKNGKLTKATITSLKGEPCKIRTAQPLSVKGLRAKAERSGSYYVLSFPTQAGKTYELLTQ</sequence>
<dbReference type="FunFam" id="1.50.10.10:FF:000028">
    <property type="entry name" value="Alpha-L-fucosidase 2"/>
    <property type="match status" value="1"/>
</dbReference>
<evidence type="ECO:0000259" key="3">
    <source>
        <dbReference type="Pfam" id="PF21307"/>
    </source>
</evidence>
<dbReference type="InterPro" id="IPR012341">
    <property type="entry name" value="6hp_glycosidase-like_sf"/>
</dbReference>
<evidence type="ECO:0000259" key="4">
    <source>
        <dbReference type="Pfam" id="PF22124"/>
    </source>
</evidence>
<keyword evidence="6" id="KW-1185">Reference proteome</keyword>
<evidence type="ECO:0000259" key="2">
    <source>
        <dbReference type="Pfam" id="PF14498"/>
    </source>
</evidence>
<comment type="caution">
    <text evidence="5">The sequence shown here is derived from an EMBL/GenBank/DDBJ whole genome shotgun (WGS) entry which is preliminary data.</text>
</comment>
<dbReference type="AlphaFoldDB" id="A0A2S7ILU0"/>
<dbReference type="SUPFAM" id="SSF48208">
    <property type="entry name" value="Six-hairpin glycosidases"/>
    <property type="match status" value="1"/>
</dbReference>
<feature type="domain" description="Glycosyl hydrolase family 95 N-terminal" evidence="2">
    <location>
        <begin position="26"/>
        <end position="278"/>
    </location>
</feature>
<accession>A0A2S7ILU0</accession>
<dbReference type="InterPro" id="IPR008928">
    <property type="entry name" value="6-hairpin_glycosidase_sf"/>
</dbReference>
<dbReference type="Proteomes" id="UP000239590">
    <property type="component" value="Unassembled WGS sequence"/>
</dbReference>
<dbReference type="InterPro" id="IPR049053">
    <property type="entry name" value="AFCA-like_C"/>
</dbReference>
<feature type="domain" description="Alpha fucosidase A-like C-terminal" evidence="3">
    <location>
        <begin position="729"/>
        <end position="821"/>
    </location>
</feature>
<evidence type="ECO:0000313" key="6">
    <source>
        <dbReference type="Proteomes" id="UP000239590"/>
    </source>
</evidence>
<dbReference type="GO" id="GO:0005975">
    <property type="term" value="P:carbohydrate metabolic process"/>
    <property type="evidence" value="ECO:0007669"/>
    <property type="project" value="InterPro"/>
</dbReference>
<dbReference type="InterPro" id="IPR054363">
    <property type="entry name" value="GH95_cat"/>
</dbReference>
<feature type="signal peptide" evidence="1">
    <location>
        <begin position="1"/>
        <end position="20"/>
    </location>
</feature>
<dbReference type="InterPro" id="IPR027414">
    <property type="entry name" value="GH95_N_dom"/>
</dbReference>
<dbReference type="Pfam" id="PF22124">
    <property type="entry name" value="Glyco_hydro_95_cat"/>
    <property type="match status" value="1"/>
</dbReference>
<evidence type="ECO:0000256" key="1">
    <source>
        <dbReference type="SAM" id="SignalP"/>
    </source>
</evidence>
<dbReference type="Gene3D" id="2.70.98.50">
    <property type="entry name" value="putative glycoside hydrolase family protein from bacillus halodurans"/>
    <property type="match status" value="1"/>
</dbReference>
<proteinExistence type="predicted"/>
<dbReference type="PANTHER" id="PTHR31084:SF0">
    <property type="entry name" value="ALPHA-L-FUCOSIDASE 2"/>
    <property type="match status" value="1"/>
</dbReference>
<keyword evidence="1" id="KW-0732">Signal</keyword>
<dbReference type="Gene3D" id="1.50.10.10">
    <property type="match status" value="1"/>
</dbReference>